<dbReference type="Proteomes" id="UP000481030">
    <property type="component" value="Unassembled WGS sequence"/>
</dbReference>
<feature type="transmembrane region" description="Helical" evidence="1">
    <location>
        <begin position="33"/>
        <end position="55"/>
    </location>
</feature>
<sequence>MKKGFIIFFVTLIIETGLTILFSSLISVRFIELMFFAGVAFSAITIWFSSSGGAITKYHNSQISAETGLIQKREDFKLRPNYVVYASIFFLFIGLILFILLLTHVIPPA</sequence>
<name>A0A6L3V907_9BACI</name>
<reference evidence="2 3" key="1">
    <citation type="journal article" date="2016" name="Antonie Van Leeuwenhoek">
        <title>Bacillus depressus sp. nov., isolated from soil of a sunflower field.</title>
        <authorList>
            <person name="Wei X."/>
            <person name="Xin D."/>
            <person name="Xin Y."/>
            <person name="Zhang H."/>
            <person name="Wang T."/>
            <person name="Zhang J."/>
        </authorList>
    </citation>
    <scope>NUCLEOTIDE SEQUENCE [LARGE SCALE GENOMIC DNA]</scope>
    <source>
        <strain evidence="2 3">BZ1</strain>
    </source>
</reference>
<organism evidence="2 3">
    <name type="scientific">Cytobacillus depressus</name>
    <dbReference type="NCBI Taxonomy" id="1602942"/>
    <lineage>
        <taxon>Bacteria</taxon>
        <taxon>Bacillati</taxon>
        <taxon>Bacillota</taxon>
        <taxon>Bacilli</taxon>
        <taxon>Bacillales</taxon>
        <taxon>Bacillaceae</taxon>
        <taxon>Cytobacillus</taxon>
    </lineage>
</organism>
<feature type="transmembrane region" description="Helical" evidence="1">
    <location>
        <begin position="5"/>
        <end position="27"/>
    </location>
</feature>
<comment type="caution">
    <text evidence="2">The sequence shown here is derived from an EMBL/GenBank/DDBJ whole genome shotgun (WGS) entry which is preliminary data.</text>
</comment>
<proteinExistence type="predicted"/>
<evidence type="ECO:0008006" key="4">
    <source>
        <dbReference type="Google" id="ProtNLM"/>
    </source>
</evidence>
<dbReference type="RefSeq" id="WP_151532826.1">
    <property type="nucleotide sequence ID" value="NZ_WBOS01000001.1"/>
</dbReference>
<evidence type="ECO:0000313" key="3">
    <source>
        <dbReference type="Proteomes" id="UP000481030"/>
    </source>
</evidence>
<dbReference type="EMBL" id="WBOS01000001">
    <property type="protein sequence ID" value="KAB2338100.1"/>
    <property type="molecule type" value="Genomic_DNA"/>
</dbReference>
<keyword evidence="1" id="KW-0812">Transmembrane</keyword>
<feature type="transmembrane region" description="Helical" evidence="1">
    <location>
        <begin position="82"/>
        <end position="106"/>
    </location>
</feature>
<keyword evidence="1" id="KW-1133">Transmembrane helix</keyword>
<accession>A0A6L3V907</accession>
<evidence type="ECO:0000313" key="2">
    <source>
        <dbReference type="EMBL" id="KAB2338100.1"/>
    </source>
</evidence>
<dbReference type="OrthoDB" id="2887836at2"/>
<evidence type="ECO:0000256" key="1">
    <source>
        <dbReference type="SAM" id="Phobius"/>
    </source>
</evidence>
<keyword evidence="1" id="KW-0472">Membrane</keyword>
<gene>
    <name evidence="2" type="ORF">F7731_00550</name>
</gene>
<dbReference type="AlphaFoldDB" id="A0A6L3V907"/>
<keyword evidence="3" id="KW-1185">Reference proteome</keyword>
<protein>
    <recommendedName>
        <fullName evidence="4">DUF3899 domain-containing protein</fullName>
    </recommendedName>
</protein>